<feature type="signal peptide" evidence="2">
    <location>
        <begin position="1"/>
        <end position="22"/>
    </location>
</feature>
<dbReference type="Gene3D" id="3.40.33.10">
    <property type="entry name" value="CAP"/>
    <property type="match status" value="1"/>
</dbReference>
<gene>
    <name evidence="4" type="ORF">ABVT11_03230</name>
</gene>
<dbReference type="RefSeq" id="WP_345923767.1">
    <property type="nucleotide sequence ID" value="NZ_JBDIVF010000001.1"/>
</dbReference>
<evidence type="ECO:0000313" key="4">
    <source>
        <dbReference type="EMBL" id="MET1488827.1"/>
    </source>
</evidence>
<keyword evidence="2" id="KW-0732">Signal</keyword>
<evidence type="ECO:0000256" key="1">
    <source>
        <dbReference type="SAM" id="MobiDB-lite"/>
    </source>
</evidence>
<evidence type="ECO:0000256" key="2">
    <source>
        <dbReference type="SAM" id="SignalP"/>
    </source>
</evidence>
<dbReference type="PROSITE" id="PS51257">
    <property type="entry name" value="PROKAR_LIPOPROTEIN"/>
    <property type="match status" value="1"/>
</dbReference>
<name>A0ABV2CLQ5_9RHOO</name>
<accession>A0ABV2CLQ5</accession>
<evidence type="ECO:0000259" key="3">
    <source>
        <dbReference type="Pfam" id="PF00188"/>
    </source>
</evidence>
<dbReference type="SUPFAM" id="SSF55797">
    <property type="entry name" value="PR-1-like"/>
    <property type="match status" value="1"/>
</dbReference>
<dbReference type="Proteomes" id="UP001548590">
    <property type="component" value="Unassembled WGS sequence"/>
</dbReference>
<reference evidence="4 5" key="1">
    <citation type="submission" date="2024-07" db="EMBL/GenBank/DDBJ databases">
        <title>Uliginosibacterium paludis KCTC:42655.</title>
        <authorList>
            <person name="Kim M.K."/>
        </authorList>
    </citation>
    <scope>NUCLEOTIDE SEQUENCE [LARGE SCALE GENOMIC DNA]</scope>
    <source>
        <strain evidence="4 5">KCTC 42655</strain>
    </source>
</reference>
<comment type="caution">
    <text evidence="4">The sequence shown here is derived from an EMBL/GenBank/DDBJ whole genome shotgun (WGS) entry which is preliminary data.</text>
</comment>
<sequence length="356" mass="36129">MQSTRHSLPSFIIVQLLALALAACGGGGSGGSEGTSTTNQSASSVATSNAASSSSRTGSNSSASSSKSSTGSTTSSSAGSVSGVSYTVSPQVSNCVAGQVSTADKNAVLARINEIRSRHGLPAVTYDSSDDAAAAAAALYMVANGELTHTPDSSGSCYTSEAARLAGKSNLYMAGGSNTRNMASADSVTAYLVDSNVSTLGHRRWVLYPFLASTSFGRVDSDDGKSMASALRTIGGAASSVSMTNDFVAYPYGSYPSSDFSTSWYLSFSAIASKTSAYANGNSQVSFSGATITVTNASGQSLTVSDRIENYEGYGLANSLQWKVAGLASGGSYTVTINGVTVNGASRNYSYGFQLQ</sequence>
<organism evidence="4 5">
    <name type="scientific">Uliginosibacterium paludis</name>
    <dbReference type="NCBI Taxonomy" id="1615952"/>
    <lineage>
        <taxon>Bacteria</taxon>
        <taxon>Pseudomonadati</taxon>
        <taxon>Pseudomonadota</taxon>
        <taxon>Betaproteobacteria</taxon>
        <taxon>Rhodocyclales</taxon>
        <taxon>Zoogloeaceae</taxon>
        <taxon>Uliginosibacterium</taxon>
    </lineage>
</organism>
<evidence type="ECO:0000313" key="5">
    <source>
        <dbReference type="Proteomes" id="UP001548590"/>
    </source>
</evidence>
<feature type="domain" description="SCP" evidence="3">
    <location>
        <begin position="109"/>
        <end position="226"/>
    </location>
</feature>
<proteinExistence type="predicted"/>
<feature type="compositionally biased region" description="Low complexity" evidence="1">
    <location>
        <begin position="34"/>
        <end position="83"/>
    </location>
</feature>
<dbReference type="InterPro" id="IPR014044">
    <property type="entry name" value="CAP_dom"/>
</dbReference>
<feature type="chain" id="PRO_5047379211" evidence="2">
    <location>
        <begin position="23"/>
        <end position="356"/>
    </location>
</feature>
<keyword evidence="5" id="KW-1185">Reference proteome</keyword>
<protein>
    <submittedName>
        <fullName evidence="4">CAP domain-containing protein</fullName>
    </submittedName>
</protein>
<dbReference type="EMBL" id="JBEWLZ010000002">
    <property type="protein sequence ID" value="MET1488827.1"/>
    <property type="molecule type" value="Genomic_DNA"/>
</dbReference>
<feature type="region of interest" description="Disordered" evidence="1">
    <location>
        <begin position="28"/>
        <end position="83"/>
    </location>
</feature>
<dbReference type="InterPro" id="IPR035940">
    <property type="entry name" value="CAP_sf"/>
</dbReference>
<dbReference type="Pfam" id="PF00188">
    <property type="entry name" value="CAP"/>
    <property type="match status" value="1"/>
</dbReference>
<dbReference type="CDD" id="cd05379">
    <property type="entry name" value="CAP_bacterial"/>
    <property type="match status" value="1"/>
</dbReference>